<protein>
    <submittedName>
        <fullName evidence="2">DUF1302 domain-containing protein</fullName>
    </submittedName>
</protein>
<comment type="caution">
    <text evidence="2">The sequence shown here is derived from an EMBL/GenBank/DDBJ whole genome shotgun (WGS) entry which is preliminary data.</text>
</comment>
<dbReference type="Pfam" id="PF06980">
    <property type="entry name" value="DUF1302"/>
    <property type="match status" value="1"/>
</dbReference>
<name>A0ABT2BM37_9BURK</name>
<dbReference type="Proteomes" id="UP001205861">
    <property type="component" value="Unassembled WGS sequence"/>
</dbReference>
<proteinExistence type="predicted"/>
<feature type="chain" id="PRO_5046821005" evidence="1">
    <location>
        <begin position="30"/>
        <end position="590"/>
    </location>
</feature>
<accession>A0ABT2BM37</accession>
<keyword evidence="1" id="KW-0732">Signal</keyword>
<gene>
    <name evidence="2" type="ORF">NX773_15495</name>
</gene>
<organism evidence="2 3">
    <name type="scientific">Massilia solisilvae</name>
    <dbReference type="NCBI Taxonomy" id="1811225"/>
    <lineage>
        <taxon>Bacteria</taxon>
        <taxon>Pseudomonadati</taxon>
        <taxon>Pseudomonadota</taxon>
        <taxon>Betaproteobacteria</taxon>
        <taxon>Burkholderiales</taxon>
        <taxon>Oxalobacteraceae</taxon>
        <taxon>Telluria group</taxon>
        <taxon>Massilia</taxon>
    </lineage>
</organism>
<evidence type="ECO:0000313" key="3">
    <source>
        <dbReference type="Proteomes" id="UP001205861"/>
    </source>
</evidence>
<dbReference type="EMBL" id="JANUGV010000004">
    <property type="protein sequence ID" value="MCS0609572.1"/>
    <property type="molecule type" value="Genomic_DNA"/>
</dbReference>
<keyword evidence="3" id="KW-1185">Reference proteome</keyword>
<evidence type="ECO:0000313" key="2">
    <source>
        <dbReference type="EMBL" id="MCS0609572.1"/>
    </source>
</evidence>
<dbReference type="RefSeq" id="WP_258857225.1">
    <property type="nucleotide sequence ID" value="NZ_JANUGV010000004.1"/>
</dbReference>
<reference evidence="2 3" key="1">
    <citation type="submission" date="2022-08" db="EMBL/GenBank/DDBJ databases">
        <title>Reclassification of Massilia species as members of the genera Telluria, Duganella, Pseudoduganella, Mokoshia gen. nov. and Zemynaea gen. nov. using orthogonal and non-orthogonal genome-based approaches.</title>
        <authorList>
            <person name="Bowman J.P."/>
        </authorList>
    </citation>
    <scope>NUCLEOTIDE SEQUENCE [LARGE SCALE GENOMIC DNA]</scope>
    <source>
        <strain evidence="2 3">JCM 31607</strain>
    </source>
</reference>
<evidence type="ECO:0000256" key="1">
    <source>
        <dbReference type="SAM" id="SignalP"/>
    </source>
</evidence>
<dbReference type="InterPro" id="IPR010727">
    <property type="entry name" value="DUF1302"/>
</dbReference>
<feature type="signal peptide" evidence="1">
    <location>
        <begin position="1"/>
        <end position="29"/>
    </location>
</feature>
<sequence>MNRFRTRRVSRADAVMAVALLAAFQAACAADVHVSGRVVYGAVYRVEESDPALITSLNGAAIGLVGRASGGNADDANLNYRRGDAASRALKAYVDVAASAGDWTGLVRVKAWHDYALLGDARPWGNSPNGYTPGAPLSDAGAPLRSRFSGLALGEAWVQQRATFGATRLTTRLGQQNLNWGTRFATPGGLEALNPRDLPALHRAGAVPQETRVAVPMLFGRLDTAGGSVVEAYYQTGFRGNVFDMCGSFWAISDYVTDGCNKVMSGQPQVSDRARLPLGAYMGRLPTPRPGRAEYGVSVGWQIAPGLEAALYHARYNSRIALPSLRRSTRPNGPALIPGDPDGRNMAYFTEYPEGLAISAASFTRKAGANTVYGELSWRPRTPFMISPGDVVPPFLSPTAIALLRERANAVPPGGLFHGFDLHALAQAQLGVQQEWTLGATGLTLGAEVVAKHTPGLPDQALQRYGRSDIFGVGPVQGVCPSPVGDPVRQCTLRGYTTADSFAYRLRGELRLPPPAPGLAASASLAFAHDVRGWSGDLLINEGRKVAVVALRLEYLQRYVADVSYMPVWGGDYNVTADRDAFALSLGIKF</sequence>